<evidence type="ECO:0000313" key="3">
    <source>
        <dbReference type="Proteomes" id="UP000887578"/>
    </source>
</evidence>
<dbReference type="WBParaSite" id="PDA_v2.g5913.t1">
    <property type="protein sequence ID" value="PDA_v2.g5913.t1"/>
    <property type="gene ID" value="PDA_v2.g5913"/>
</dbReference>
<keyword evidence="1" id="KW-0732">Signal</keyword>
<evidence type="ECO:0000259" key="2">
    <source>
        <dbReference type="SMART" id="SM01048"/>
    </source>
</evidence>
<sequence>MSYLILCMLSLGFLLANAQKCGSCGNLEVGCGAEDAGLLNGIVQVTYGNDAEGCRTMYVNCSDDLISGDPTALAITTVNNGDLSLTAETLVTCNQDGSWFGNGVNTVVCQISRNIGGNSPIEDATCKKSNSIRYRRAVPEASGCFSQWSNWAASVPCQDYCGACFNATYTRTCLTSLTCPCTGPSTLSKACNQNVCGYPRRSCCGTLKALSSHSELICSLPELANLPESYPDTIAICPPQGIWGTWTESCNSTCGAYGIGTRRRTCLTAAAGCICAGDAVQTNAPCNLLPCIDRNSCNTGFKLSVESGLIICAKTVVATIPITTCPPFGVWETWGTWSTCGSTCGGCAQTTRSRICASTAYGCPCDNSPSSETQPCNRIACASGAQCCSPLIPFTLASGETLCYPPSTVFPTETTAATTTATGTTTAIASTTITGTTAATPTVSTTTVSTTVTTSGWTEWAASSCTASCGLCGRITMRRVCLSGNCAGISVMNSTQSCGASTLCPAGLNLPSCCAPAVRAIVNNLIACAIPSK</sequence>
<dbReference type="InterPro" id="IPR000884">
    <property type="entry name" value="TSP1_rpt"/>
</dbReference>
<dbReference type="SMART" id="SM00209">
    <property type="entry name" value="TSP1"/>
    <property type="match status" value="3"/>
</dbReference>
<dbReference type="InterPro" id="IPR036383">
    <property type="entry name" value="TSP1_rpt_sf"/>
</dbReference>
<feature type="chain" id="PRO_5037150185" evidence="1">
    <location>
        <begin position="19"/>
        <end position="533"/>
    </location>
</feature>
<proteinExistence type="predicted"/>
<dbReference type="Gene3D" id="2.20.100.10">
    <property type="entry name" value="Thrombospondin type-1 (TSP1) repeat"/>
    <property type="match status" value="2"/>
</dbReference>
<organism evidence="3 4">
    <name type="scientific">Panagrolaimus davidi</name>
    <dbReference type="NCBI Taxonomy" id="227884"/>
    <lineage>
        <taxon>Eukaryota</taxon>
        <taxon>Metazoa</taxon>
        <taxon>Ecdysozoa</taxon>
        <taxon>Nematoda</taxon>
        <taxon>Chromadorea</taxon>
        <taxon>Rhabditida</taxon>
        <taxon>Tylenchina</taxon>
        <taxon>Panagrolaimomorpha</taxon>
        <taxon>Panagrolaimoidea</taxon>
        <taxon>Panagrolaimidae</taxon>
        <taxon>Panagrolaimus</taxon>
    </lineage>
</organism>
<dbReference type="Proteomes" id="UP000887578">
    <property type="component" value="Unplaced"/>
</dbReference>
<dbReference type="Pfam" id="PF00090">
    <property type="entry name" value="TSP_1"/>
    <property type="match status" value="2"/>
</dbReference>
<name>A0A914R388_9BILA</name>
<reference evidence="4" key="1">
    <citation type="submission" date="2022-11" db="UniProtKB">
        <authorList>
            <consortium name="WormBaseParasite"/>
        </authorList>
    </citation>
    <scope>IDENTIFICATION</scope>
</reference>
<protein>
    <submittedName>
        <fullName evidence="4">C6 domain-containing protein</fullName>
    </submittedName>
</protein>
<feature type="domain" description="C6" evidence="2">
    <location>
        <begin position="21"/>
        <end position="109"/>
    </location>
</feature>
<keyword evidence="3" id="KW-1185">Reference proteome</keyword>
<dbReference type="InterPro" id="IPR002601">
    <property type="entry name" value="C6_domain"/>
</dbReference>
<evidence type="ECO:0000313" key="4">
    <source>
        <dbReference type="WBParaSite" id="PDA_v2.g5913.t1"/>
    </source>
</evidence>
<feature type="signal peptide" evidence="1">
    <location>
        <begin position="1"/>
        <end position="18"/>
    </location>
</feature>
<dbReference type="SMART" id="SM01048">
    <property type="entry name" value="C6"/>
    <property type="match status" value="1"/>
</dbReference>
<dbReference type="PANTHER" id="PTHR31507">
    <property type="entry name" value="PROTEIN CBG15923"/>
    <property type="match status" value="1"/>
</dbReference>
<accession>A0A914R388</accession>
<evidence type="ECO:0000256" key="1">
    <source>
        <dbReference type="SAM" id="SignalP"/>
    </source>
</evidence>
<dbReference type="PROSITE" id="PS50092">
    <property type="entry name" value="TSP1"/>
    <property type="match status" value="4"/>
</dbReference>
<dbReference type="AlphaFoldDB" id="A0A914R388"/>
<dbReference type="SUPFAM" id="SSF82895">
    <property type="entry name" value="TSP-1 type 1 repeat"/>
    <property type="match status" value="2"/>
</dbReference>
<dbReference type="PANTHER" id="PTHR31507:SF3">
    <property type="entry name" value="TIL DOMAIN-CONTAINING PROTEIN"/>
    <property type="match status" value="1"/>
</dbReference>